<protein>
    <submittedName>
        <fullName evidence="1">Uncharacterized protein</fullName>
    </submittedName>
</protein>
<accession>A0AAE0T0L7</accession>
<reference evidence="1" key="3">
    <citation type="submission" date="2023-05" db="EMBL/GenBank/DDBJ databases">
        <authorList>
            <person name="Smith C.H."/>
        </authorList>
    </citation>
    <scope>NUCLEOTIDE SEQUENCE</scope>
    <source>
        <strain evidence="1">CHS0354</strain>
        <tissue evidence="1">Mantle</tissue>
    </source>
</reference>
<reference evidence="1" key="1">
    <citation type="journal article" date="2021" name="Genome Biol. Evol.">
        <title>A High-Quality Reference Genome for a Parasitic Bivalve with Doubly Uniparental Inheritance (Bivalvia: Unionida).</title>
        <authorList>
            <person name="Smith C.H."/>
        </authorList>
    </citation>
    <scope>NUCLEOTIDE SEQUENCE</scope>
    <source>
        <strain evidence="1">CHS0354</strain>
    </source>
</reference>
<dbReference type="Proteomes" id="UP001195483">
    <property type="component" value="Unassembled WGS sequence"/>
</dbReference>
<keyword evidence="2" id="KW-1185">Reference proteome</keyword>
<evidence type="ECO:0000313" key="1">
    <source>
        <dbReference type="EMBL" id="KAK3601509.1"/>
    </source>
</evidence>
<evidence type="ECO:0000313" key="2">
    <source>
        <dbReference type="Proteomes" id="UP001195483"/>
    </source>
</evidence>
<dbReference type="EMBL" id="JAEAOA010001671">
    <property type="protein sequence ID" value="KAK3601509.1"/>
    <property type="molecule type" value="Genomic_DNA"/>
</dbReference>
<gene>
    <name evidence="1" type="ORF">CHS0354_027655</name>
</gene>
<reference evidence="1" key="2">
    <citation type="journal article" date="2021" name="Genome Biol. Evol.">
        <title>Developing a high-quality reference genome for a parasitic bivalve with doubly uniparental inheritance (Bivalvia: Unionida).</title>
        <authorList>
            <person name="Smith C.H."/>
        </authorList>
    </citation>
    <scope>NUCLEOTIDE SEQUENCE</scope>
    <source>
        <strain evidence="1">CHS0354</strain>
        <tissue evidence="1">Mantle</tissue>
    </source>
</reference>
<comment type="caution">
    <text evidence="1">The sequence shown here is derived from an EMBL/GenBank/DDBJ whole genome shotgun (WGS) entry which is preliminary data.</text>
</comment>
<sequence>MRMLPGRQTSKKIATCFLTFLTEDNGRKKLRRGNKELLPDGLLTHNELTSSIAPTARRGKNYYGTKRLGLHRIPRLNVVDCLQQTPQRVLPHLVTITPLSQCWRSCGLNSTWRKLYSFINA</sequence>
<dbReference type="AlphaFoldDB" id="A0AAE0T0L7"/>
<organism evidence="1 2">
    <name type="scientific">Potamilus streckersoni</name>
    <dbReference type="NCBI Taxonomy" id="2493646"/>
    <lineage>
        <taxon>Eukaryota</taxon>
        <taxon>Metazoa</taxon>
        <taxon>Spiralia</taxon>
        <taxon>Lophotrochozoa</taxon>
        <taxon>Mollusca</taxon>
        <taxon>Bivalvia</taxon>
        <taxon>Autobranchia</taxon>
        <taxon>Heteroconchia</taxon>
        <taxon>Palaeoheterodonta</taxon>
        <taxon>Unionida</taxon>
        <taxon>Unionoidea</taxon>
        <taxon>Unionidae</taxon>
        <taxon>Ambleminae</taxon>
        <taxon>Lampsilini</taxon>
        <taxon>Potamilus</taxon>
    </lineage>
</organism>
<name>A0AAE0T0L7_9BIVA</name>
<proteinExistence type="predicted"/>